<reference evidence="1 2" key="1">
    <citation type="submission" date="2016-08" db="EMBL/GenBank/DDBJ databases">
        <title>A new outlook on sporulation: Clostridium algidixylanolyticum.</title>
        <authorList>
            <person name="Poppleton D.I."/>
            <person name="Gribaldo S."/>
        </authorList>
    </citation>
    <scope>NUCLEOTIDE SEQUENCE [LARGE SCALE GENOMIC DNA]</scope>
    <source>
        <strain evidence="1 2">SPL73</strain>
    </source>
</reference>
<dbReference type="RefSeq" id="WP_120197475.1">
    <property type="nucleotide sequence ID" value="NZ_MCIA01000030.1"/>
</dbReference>
<gene>
    <name evidence="1" type="ORF">BET01_05050</name>
</gene>
<evidence type="ECO:0000313" key="2">
    <source>
        <dbReference type="Proteomes" id="UP000284277"/>
    </source>
</evidence>
<dbReference type="Pfam" id="PF14107">
    <property type="entry name" value="DUF4280"/>
    <property type="match status" value="1"/>
</dbReference>
<comment type="caution">
    <text evidence="1">The sequence shown here is derived from an EMBL/GenBank/DDBJ whole genome shotgun (WGS) entry which is preliminary data.</text>
</comment>
<dbReference type="OrthoDB" id="4825649at2"/>
<keyword evidence="2" id="KW-1185">Reference proteome</keyword>
<proteinExistence type="predicted"/>
<protein>
    <recommendedName>
        <fullName evidence="3">DUF4280 domain-containing protein</fullName>
    </recommendedName>
</protein>
<dbReference type="InterPro" id="IPR025460">
    <property type="entry name" value="DUF4280"/>
</dbReference>
<dbReference type="Proteomes" id="UP000284277">
    <property type="component" value="Unassembled WGS sequence"/>
</dbReference>
<dbReference type="AlphaFoldDB" id="A0A419SZT1"/>
<evidence type="ECO:0000313" key="1">
    <source>
        <dbReference type="EMBL" id="RKD30688.1"/>
    </source>
</evidence>
<evidence type="ECO:0008006" key="3">
    <source>
        <dbReference type="Google" id="ProtNLM"/>
    </source>
</evidence>
<dbReference type="EMBL" id="MCIA01000030">
    <property type="protein sequence ID" value="RKD30688.1"/>
    <property type="molecule type" value="Genomic_DNA"/>
</dbReference>
<organism evidence="1 2">
    <name type="scientific">Lacrimispora algidixylanolytica</name>
    <dbReference type="NCBI Taxonomy" id="94868"/>
    <lineage>
        <taxon>Bacteria</taxon>
        <taxon>Bacillati</taxon>
        <taxon>Bacillota</taxon>
        <taxon>Clostridia</taxon>
        <taxon>Lachnospirales</taxon>
        <taxon>Lachnospiraceae</taxon>
        <taxon>Lacrimispora</taxon>
    </lineage>
</organism>
<name>A0A419SZT1_9FIRM</name>
<sequence>MAELNDTFVVHGACSTCTMGMRPSNVVLPETHGVFLRGQAQMTIKDCLGGANVICFGGCYSMENPSTKEEAEKVQKAVDEACPETFTDKVMNFFTGGKKKKKKEEPKSTETPQVVGVCTPNIIAQEWDHGQEGVETESQRPLMGGARLYCMYGGEIEIVESGQPEAGS</sequence>
<accession>A0A419SZT1</accession>